<dbReference type="GO" id="GO:0003676">
    <property type="term" value="F:nucleic acid binding"/>
    <property type="evidence" value="ECO:0007669"/>
    <property type="project" value="InterPro"/>
</dbReference>
<proteinExistence type="predicted"/>
<name>A0AA38TAX5_9ASTR</name>
<dbReference type="PROSITE" id="PS50158">
    <property type="entry name" value="ZF_CCHC"/>
    <property type="match status" value="1"/>
</dbReference>
<dbReference type="GO" id="GO:0008270">
    <property type="term" value="F:zinc ion binding"/>
    <property type="evidence" value="ECO:0007669"/>
    <property type="project" value="UniProtKB-KW"/>
</dbReference>
<keyword evidence="1" id="KW-0863">Zinc-finger</keyword>
<evidence type="ECO:0000256" key="1">
    <source>
        <dbReference type="PROSITE-ProRule" id="PRU00047"/>
    </source>
</evidence>
<evidence type="ECO:0000313" key="5">
    <source>
        <dbReference type="Proteomes" id="UP001172457"/>
    </source>
</evidence>
<dbReference type="Gene3D" id="4.10.60.10">
    <property type="entry name" value="Zinc finger, CCHC-type"/>
    <property type="match status" value="1"/>
</dbReference>
<keyword evidence="1" id="KW-0479">Metal-binding</keyword>
<dbReference type="AlphaFoldDB" id="A0AA38TAX5"/>
<feature type="region of interest" description="Disordered" evidence="2">
    <location>
        <begin position="55"/>
        <end position="74"/>
    </location>
</feature>
<dbReference type="Proteomes" id="UP001172457">
    <property type="component" value="Chromosome 5"/>
</dbReference>
<accession>A0AA38TAX5</accession>
<feature type="compositionally biased region" description="Basic and acidic residues" evidence="2">
    <location>
        <begin position="1"/>
        <end position="18"/>
    </location>
</feature>
<evidence type="ECO:0000313" key="4">
    <source>
        <dbReference type="EMBL" id="KAJ9547463.1"/>
    </source>
</evidence>
<gene>
    <name evidence="4" type="ORF">OSB04_020006</name>
</gene>
<evidence type="ECO:0000256" key="2">
    <source>
        <dbReference type="SAM" id="MobiDB-lite"/>
    </source>
</evidence>
<sequence length="488" mass="56843">MEDPSSKKKIEEKKDEKEKKKKKKVLVAESEESSEDEPSMKDLVKALALMTSEYRRGGDHREYRGTKRKGFREGGQKKEEVKDGCFNCGKPVHFAAECWSKAPKTSQKGPKDAAYFKRKAEYYTQKSLVAQTSDLVTDESFEDEAQRGLFAWEESDTDDEIFCGMAKVDEEVSNVVTSEVSTQSFTSSDLFKKISDSFDTFYLERNELKKKLSFYEKEIPLLTEEKSRFFKMFTEAQNKFVNLEKSSNEKLIKVEKKLEDKVYELRKVKHEMSNAVSIKEFFQKEREFLHQDILDRELKIRKFQGYLDVKIRVNIGRRGLGFLEFDSKPGFKTNKPMKDIFKSTNNLRSSITYYKSIFKKRRLMNVQKSSSPLVFTNVAFEDYIDSFSPSEKKNSIQRKFMSQSQMKIFRFGQPETQKNCAFVCFVRPLERKLSSDAPEFVPKLRPNYTSENIDLRGTTNSESLCREQSLTRSALFQNLDGPVLIDRD</sequence>
<keyword evidence="1" id="KW-0862">Zinc</keyword>
<dbReference type="InterPro" id="IPR001878">
    <property type="entry name" value="Znf_CCHC"/>
</dbReference>
<keyword evidence="5" id="KW-1185">Reference proteome</keyword>
<organism evidence="4 5">
    <name type="scientific">Centaurea solstitialis</name>
    <name type="common">yellow star-thistle</name>
    <dbReference type="NCBI Taxonomy" id="347529"/>
    <lineage>
        <taxon>Eukaryota</taxon>
        <taxon>Viridiplantae</taxon>
        <taxon>Streptophyta</taxon>
        <taxon>Embryophyta</taxon>
        <taxon>Tracheophyta</taxon>
        <taxon>Spermatophyta</taxon>
        <taxon>Magnoliopsida</taxon>
        <taxon>eudicotyledons</taxon>
        <taxon>Gunneridae</taxon>
        <taxon>Pentapetalae</taxon>
        <taxon>asterids</taxon>
        <taxon>campanulids</taxon>
        <taxon>Asterales</taxon>
        <taxon>Asteraceae</taxon>
        <taxon>Carduoideae</taxon>
        <taxon>Cardueae</taxon>
        <taxon>Centaureinae</taxon>
        <taxon>Centaurea</taxon>
    </lineage>
</organism>
<dbReference type="EMBL" id="JARYMX010000005">
    <property type="protein sequence ID" value="KAJ9547463.1"/>
    <property type="molecule type" value="Genomic_DNA"/>
</dbReference>
<protein>
    <recommendedName>
        <fullName evidence="3">CCHC-type domain-containing protein</fullName>
    </recommendedName>
</protein>
<reference evidence="4" key="1">
    <citation type="submission" date="2023-03" db="EMBL/GenBank/DDBJ databases">
        <title>Chromosome-scale reference genome and RAD-based genetic map of yellow starthistle (Centaurea solstitialis) reveal putative structural variation and QTLs associated with invader traits.</title>
        <authorList>
            <person name="Reatini B."/>
            <person name="Cang F.A."/>
            <person name="Jiang Q."/>
            <person name="Mckibben M.T.W."/>
            <person name="Barker M.S."/>
            <person name="Rieseberg L.H."/>
            <person name="Dlugosch K.M."/>
        </authorList>
    </citation>
    <scope>NUCLEOTIDE SEQUENCE</scope>
    <source>
        <strain evidence="4">CAN-66</strain>
        <tissue evidence="4">Leaf</tissue>
    </source>
</reference>
<evidence type="ECO:0000259" key="3">
    <source>
        <dbReference type="PROSITE" id="PS50158"/>
    </source>
</evidence>
<dbReference type="SMART" id="SM00343">
    <property type="entry name" value="ZnF_C2HC"/>
    <property type="match status" value="1"/>
</dbReference>
<comment type="caution">
    <text evidence="4">The sequence shown here is derived from an EMBL/GenBank/DDBJ whole genome shotgun (WGS) entry which is preliminary data.</text>
</comment>
<feature type="domain" description="CCHC-type" evidence="3">
    <location>
        <begin position="85"/>
        <end position="98"/>
    </location>
</feature>
<feature type="region of interest" description="Disordered" evidence="2">
    <location>
        <begin position="1"/>
        <end position="40"/>
    </location>
</feature>